<evidence type="ECO:0000259" key="1">
    <source>
        <dbReference type="Pfam" id="PF12122"/>
    </source>
</evidence>
<evidence type="ECO:0000313" key="2">
    <source>
        <dbReference type="EMBL" id="SVD26891.1"/>
    </source>
</evidence>
<organism evidence="2">
    <name type="scientific">marine metagenome</name>
    <dbReference type="NCBI Taxonomy" id="408172"/>
    <lineage>
        <taxon>unclassified sequences</taxon>
        <taxon>metagenomes</taxon>
        <taxon>ecological metagenomes</taxon>
    </lineage>
</organism>
<dbReference type="InterPro" id="IPR022732">
    <property type="entry name" value="Peptidase_S54_GlpG_N"/>
</dbReference>
<feature type="domain" description="Peptidase S54 GlpG peptidase N-terminal" evidence="1">
    <location>
        <begin position="1"/>
        <end position="70"/>
    </location>
</feature>
<protein>
    <recommendedName>
        <fullName evidence="1">Peptidase S54 GlpG peptidase N-terminal domain-containing protein</fullName>
    </recommendedName>
</protein>
<dbReference type="AlphaFoldDB" id="A0A382TZG8"/>
<dbReference type="GO" id="GO:0004252">
    <property type="term" value="F:serine-type endopeptidase activity"/>
    <property type="evidence" value="ECO:0007669"/>
    <property type="project" value="InterPro"/>
</dbReference>
<sequence>MRPIGEIIDEAQAKRFGDHLLSNGVPCDIDDDDSGTWTVWIHDDDQIEKAEAELTQFNREPDNPIYNKAKSKAEKI</sequence>
<dbReference type="Gene3D" id="3.30.70.2350">
    <property type="match status" value="1"/>
</dbReference>
<dbReference type="Pfam" id="PF12122">
    <property type="entry name" value="Rhomboid_N"/>
    <property type="match status" value="1"/>
</dbReference>
<name>A0A382TZG8_9ZZZZ</name>
<accession>A0A382TZG8</accession>
<dbReference type="InterPro" id="IPR038236">
    <property type="entry name" value="GlpG_N_sf"/>
</dbReference>
<proteinExistence type="predicted"/>
<gene>
    <name evidence="2" type="ORF">METZ01_LOCUS379745</name>
</gene>
<dbReference type="GO" id="GO:0016020">
    <property type="term" value="C:membrane"/>
    <property type="evidence" value="ECO:0007669"/>
    <property type="project" value="InterPro"/>
</dbReference>
<reference evidence="2" key="1">
    <citation type="submission" date="2018-05" db="EMBL/GenBank/DDBJ databases">
        <authorList>
            <person name="Lanie J.A."/>
            <person name="Ng W.-L."/>
            <person name="Kazmierczak K.M."/>
            <person name="Andrzejewski T.M."/>
            <person name="Davidsen T.M."/>
            <person name="Wayne K.J."/>
            <person name="Tettelin H."/>
            <person name="Glass J.I."/>
            <person name="Rusch D."/>
            <person name="Podicherti R."/>
            <person name="Tsui H.-C.T."/>
            <person name="Winkler M.E."/>
        </authorList>
    </citation>
    <scope>NUCLEOTIDE SEQUENCE</scope>
</reference>
<feature type="non-terminal residue" evidence="2">
    <location>
        <position position="76"/>
    </location>
</feature>
<dbReference type="EMBL" id="UINC01140000">
    <property type="protein sequence ID" value="SVD26891.1"/>
    <property type="molecule type" value="Genomic_DNA"/>
</dbReference>